<proteinExistence type="predicted"/>
<dbReference type="EMBL" id="JAAMOB010000001">
    <property type="protein sequence ID" value="KAF4118527.1"/>
    <property type="molecule type" value="Genomic_DNA"/>
</dbReference>
<name>A0A7J6DGX6_9TELE</name>
<protein>
    <submittedName>
        <fullName evidence="1">Uncharacterized protein</fullName>
    </submittedName>
</protein>
<accession>A0A7J6DGX6</accession>
<organism evidence="1 2">
    <name type="scientific">Onychostoma macrolepis</name>
    <dbReference type="NCBI Taxonomy" id="369639"/>
    <lineage>
        <taxon>Eukaryota</taxon>
        <taxon>Metazoa</taxon>
        <taxon>Chordata</taxon>
        <taxon>Craniata</taxon>
        <taxon>Vertebrata</taxon>
        <taxon>Euteleostomi</taxon>
        <taxon>Actinopterygii</taxon>
        <taxon>Neopterygii</taxon>
        <taxon>Teleostei</taxon>
        <taxon>Ostariophysi</taxon>
        <taxon>Cypriniformes</taxon>
        <taxon>Cyprinidae</taxon>
        <taxon>Acrossocheilinae</taxon>
        <taxon>Onychostoma</taxon>
    </lineage>
</organism>
<comment type="caution">
    <text evidence="1">The sequence shown here is derived from an EMBL/GenBank/DDBJ whole genome shotgun (WGS) entry which is preliminary data.</text>
</comment>
<sequence>MIIDENFTLTLSSRPTVSSKKDCGVAKCAVLQKFNDYHNCSATLLNDGNKIKNEIKGLTDNLQMLTCPDKDKTCNLSKPSCHLENQQISMWIKTEAFVHQVFRACLYTMQHVCPKLS</sequence>
<evidence type="ECO:0000313" key="1">
    <source>
        <dbReference type="EMBL" id="KAF4118527.1"/>
    </source>
</evidence>
<gene>
    <name evidence="1" type="ORF">G5714_000578</name>
</gene>
<evidence type="ECO:0000313" key="2">
    <source>
        <dbReference type="Proteomes" id="UP000579812"/>
    </source>
</evidence>
<dbReference type="AlphaFoldDB" id="A0A7J6DGX6"/>
<keyword evidence="2" id="KW-1185">Reference proteome</keyword>
<dbReference type="Proteomes" id="UP000579812">
    <property type="component" value="Unassembled WGS sequence"/>
</dbReference>
<reference evidence="1 2" key="1">
    <citation type="submission" date="2020-04" db="EMBL/GenBank/DDBJ databases">
        <title>Chromosome-level genome assembly of a cyprinid fish Onychostoma macrolepis by integration of Nanopore Sequencing, Bionano and Hi-C technology.</title>
        <authorList>
            <person name="Wang D."/>
        </authorList>
    </citation>
    <scope>NUCLEOTIDE SEQUENCE [LARGE SCALE GENOMIC DNA]</scope>
    <source>
        <strain evidence="1">SWU-2019</strain>
        <tissue evidence="1">Muscle</tissue>
    </source>
</reference>